<accession>Q5TMV9</accession>
<dbReference type="AlphaFoldDB" id="Q5TMV9"/>
<feature type="compositionally biased region" description="Polar residues" evidence="1">
    <location>
        <begin position="115"/>
        <end position="135"/>
    </location>
</feature>
<feature type="compositionally biased region" description="Basic and acidic residues" evidence="1">
    <location>
        <begin position="142"/>
        <end position="152"/>
    </location>
</feature>
<dbReference type="EMBL" id="AAAB01008986">
    <property type="protein sequence ID" value="EAL38785.3"/>
    <property type="molecule type" value="Genomic_DNA"/>
</dbReference>
<reference evidence="2" key="2">
    <citation type="submission" date="2002-03" db="EMBL/GenBank/DDBJ databases">
        <authorList>
            <consortium name="The Anopheles Genome Sequencing Consortium"/>
        </authorList>
    </citation>
    <scope>NUCLEOTIDE SEQUENCE</scope>
    <source>
        <strain evidence="2">PEST</strain>
    </source>
</reference>
<comment type="caution">
    <text evidence="2">The sequence shown here is derived from an EMBL/GenBank/DDBJ whole genome shotgun (WGS) entry which is preliminary data.</text>
</comment>
<feature type="compositionally biased region" description="Polar residues" evidence="1">
    <location>
        <begin position="182"/>
        <end position="197"/>
    </location>
</feature>
<proteinExistence type="predicted"/>
<name>Q5TMV9_ANOGA</name>
<feature type="region of interest" description="Disordered" evidence="1">
    <location>
        <begin position="1"/>
        <end position="152"/>
    </location>
</feature>
<feature type="region of interest" description="Disordered" evidence="1">
    <location>
        <begin position="365"/>
        <end position="401"/>
    </location>
</feature>
<dbReference type="STRING" id="7165.Q5TMV9"/>
<reference evidence="2" key="5">
    <citation type="submission" date="2011-05" db="EMBL/GenBank/DDBJ databases">
        <authorList>
            <consortium name="VectorBase"/>
        </authorList>
    </citation>
    <scope>NUCLEOTIDE SEQUENCE</scope>
    <source>
        <strain evidence="2">PEST</strain>
    </source>
</reference>
<sequence>RSSDDPLISGGTNDNPHDNELSVPTVSQSMCPSPTTPPPPKHRHPSVILSPELPDATLSPLPTPPKVLADSHTRPPKEQQPKRTNSAPRARRKGPLKLRFHHQALPQEYLDHYEATQNSLQRKQEQQHTASQSKPSLMERQAALEREERTNESVRSWLQKILELQKEGVPMAPLKDEPIQPAQISPTSESSVGQNGTPPKRIVSYTDLPYMGEITLENSKPRRGRKPKKADICHLIYKNYGTILPGTPSRELGLEKGMLPKGCSKSEEPLNLCVRESVVQPAGGETFSVSSSEEDADEVFASSCPTPIITPSDISTDQALAANMKLSLPTLQSSSGSTTETPSTAETPPGYVYWSSGTTNGSLFAHPMSLYSPHPTGEGQSPSNATAGVTGQRSPPAQKRKRSAIFIPPVPAENSHNPATEVSICKFKFTGGAKPCLQEKKILSVDSGGNFRYYSGTGDKSMRGYEFFPRESLQQSSINATSTTGAFLNASGERIACDLPPPSLGLSNDLLQIPEFPTSPQPCGDPTPPPAPGGQPPYRPSAANSAGSASERRRRKTRRATQRESLEKTFKEKGFLIQTQQLQSAEGATYCKFRQLRKFTRYLFRSWKDYLPGELQQSGQEQQEQQHQHAHQLQDGELTS</sequence>
<dbReference type="VEuPathDB" id="VectorBase:AGAMI1_002511"/>
<dbReference type="VEuPathDB" id="VectorBase:AGAP012031"/>
<feature type="compositionally biased region" description="Low complexity" evidence="1">
    <location>
        <begin position="333"/>
        <end position="350"/>
    </location>
</feature>
<feature type="compositionally biased region" description="Basic and acidic residues" evidence="1">
    <location>
        <begin position="69"/>
        <end position="81"/>
    </location>
</feature>
<feature type="compositionally biased region" description="Polar residues" evidence="1">
    <location>
        <begin position="378"/>
        <end position="395"/>
    </location>
</feature>
<feature type="compositionally biased region" description="Polar residues" evidence="1">
    <location>
        <begin position="22"/>
        <end position="31"/>
    </location>
</feature>
<organism evidence="2">
    <name type="scientific">Anopheles gambiae</name>
    <name type="common">African malaria mosquito</name>
    <dbReference type="NCBI Taxonomy" id="7165"/>
    <lineage>
        <taxon>Eukaryota</taxon>
        <taxon>Metazoa</taxon>
        <taxon>Ecdysozoa</taxon>
        <taxon>Arthropoda</taxon>
        <taxon>Hexapoda</taxon>
        <taxon>Insecta</taxon>
        <taxon>Pterygota</taxon>
        <taxon>Neoptera</taxon>
        <taxon>Endopterygota</taxon>
        <taxon>Diptera</taxon>
        <taxon>Nematocera</taxon>
        <taxon>Culicoidea</taxon>
        <taxon>Culicidae</taxon>
        <taxon>Anophelinae</taxon>
        <taxon>Anopheles</taxon>
    </lineage>
</organism>
<feature type="non-terminal residue" evidence="2">
    <location>
        <position position="640"/>
    </location>
</feature>
<feature type="region of interest" description="Disordered" evidence="1">
    <location>
        <begin position="330"/>
        <end position="352"/>
    </location>
</feature>
<feature type="compositionally biased region" description="Pro residues" evidence="1">
    <location>
        <begin position="517"/>
        <end position="539"/>
    </location>
</feature>
<feature type="compositionally biased region" description="Basic residues" evidence="1">
    <location>
        <begin position="89"/>
        <end position="102"/>
    </location>
</feature>
<reference evidence="2" key="4">
    <citation type="journal article" date="2007" name="Genome Biol.">
        <title>Update of the Anopheles gambiae PEST genome assembly.</title>
        <authorList>
            <person name="Sharakhova M.V."/>
            <person name="Hammond M.P."/>
            <person name="Lobo N.F."/>
            <person name="Krzywinski J."/>
            <person name="Unger M.F."/>
            <person name="Hillenmeyer M.E."/>
            <person name="Bruggner R.V."/>
            <person name="Birney E."/>
            <person name="Collins F.H."/>
        </authorList>
    </citation>
    <scope>NUCLEOTIDE SEQUENCE</scope>
    <source>
        <strain evidence="2">PEST</strain>
    </source>
</reference>
<evidence type="ECO:0000256" key="1">
    <source>
        <dbReference type="SAM" id="MobiDB-lite"/>
    </source>
</evidence>
<feature type="region of interest" description="Disordered" evidence="1">
    <location>
        <begin position="508"/>
        <end position="567"/>
    </location>
</feature>
<feature type="region of interest" description="Disordered" evidence="1">
    <location>
        <begin position="174"/>
        <end position="199"/>
    </location>
</feature>
<gene>
    <name evidence="2" type="ORF">AgaP_AGAP012031</name>
</gene>
<reference evidence="2" key="1">
    <citation type="journal article" date="2002" name="Science">
        <title>The genome sequence of the malaria mosquito Anopheles gambiae.</title>
        <authorList>
            <person name="Holt R.A."/>
            <person name="Subramanian G.M."/>
            <person name="Halpern A."/>
            <person name="Sutton G.G."/>
            <person name="Charlab R."/>
            <person name="Nusskern D.R."/>
            <person name="Wincker P."/>
            <person name="Clark A.G."/>
            <person name="Ribeiro J.M."/>
            <person name="Wides R."/>
            <person name="Salzberg S.L."/>
            <person name="Loftus B."/>
            <person name="Yandell M."/>
            <person name="Majoros W.H."/>
            <person name="Rusch D.B."/>
            <person name="Lai Z."/>
            <person name="Kraft C.L."/>
            <person name="Abril J.F."/>
            <person name="Anthouard V."/>
            <person name="Arensburger P."/>
            <person name="Atkinson P.W."/>
            <person name="Baden H."/>
            <person name="de Berardinis V."/>
            <person name="Baldwin D."/>
            <person name="Benes V."/>
            <person name="Biedler J."/>
            <person name="Blass C."/>
            <person name="Bolanos R."/>
            <person name="Boscus D."/>
            <person name="Barnstead M."/>
            <person name="Cai S."/>
            <person name="Center A."/>
            <person name="Chaturverdi K."/>
            <person name="Christophides G.K."/>
            <person name="Chrystal M.A."/>
            <person name="Clamp M."/>
            <person name="Cravchik A."/>
            <person name="Curwen V."/>
            <person name="Dana A."/>
            <person name="Delcher A."/>
            <person name="Dew I."/>
            <person name="Evans C.A."/>
            <person name="Flanigan M."/>
            <person name="Grundschober-Freimoser A."/>
            <person name="Friedli L."/>
            <person name="Gu Z."/>
            <person name="Guan P."/>
            <person name="Guigo R."/>
            <person name="Hillenmeyer M.E."/>
            <person name="Hladun S.L."/>
            <person name="Hogan J.R."/>
            <person name="Hong Y.S."/>
            <person name="Hoover J."/>
            <person name="Jaillon O."/>
            <person name="Ke Z."/>
            <person name="Kodira C."/>
            <person name="Kokoza E."/>
            <person name="Koutsos A."/>
            <person name="Letunic I."/>
            <person name="Levitsky A."/>
            <person name="Liang Y."/>
            <person name="Lin J.J."/>
            <person name="Lobo N.F."/>
            <person name="Lopez J.R."/>
            <person name="Malek J.A."/>
            <person name="McIntosh T.C."/>
            <person name="Meister S."/>
            <person name="Miller J."/>
            <person name="Mobarry C."/>
            <person name="Mongin E."/>
            <person name="Murphy S.D."/>
            <person name="O'Brochta D.A."/>
            <person name="Pfannkoch C."/>
            <person name="Qi R."/>
            <person name="Regier M.A."/>
            <person name="Remington K."/>
            <person name="Shao H."/>
            <person name="Sharakhova M.V."/>
            <person name="Sitter C.D."/>
            <person name="Shetty J."/>
            <person name="Smith T.J."/>
            <person name="Strong R."/>
            <person name="Sun J."/>
            <person name="Thomasova D."/>
            <person name="Ton L.Q."/>
            <person name="Topalis P."/>
            <person name="Tu Z."/>
            <person name="Unger M.F."/>
            <person name="Walenz B."/>
            <person name="Wang A."/>
            <person name="Wang J."/>
            <person name="Wang M."/>
            <person name="Wang X."/>
            <person name="Woodford K.J."/>
            <person name="Wortman J.R."/>
            <person name="Wu M."/>
            <person name="Yao A."/>
            <person name="Zdobnov E.M."/>
            <person name="Zhang H."/>
            <person name="Zhao Q."/>
            <person name="Zhao S."/>
            <person name="Zhu S.C."/>
            <person name="Zhimulev I."/>
            <person name="Coluzzi M."/>
            <person name="della Torre A."/>
            <person name="Roth C.W."/>
            <person name="Louis C."/>
            <person name="Kalush F."/>
            <person name="Mural R.J."/>
            <person name="Myers E.W."/>
            <person name="Adams M.D."/>
            <person name="Smith H.O."/>
            <person name="Broder S."/>
            <person name="Gardner M.J."/>
            <person name="Fraser C.M."/>
            <person name="Birney E."/>
            <person name="Bork P."/>
            <person name="Brey P.T."/>
            <person name="Venter J.C."/>
            <person name="Weissenbach J."/>
            <person name="Kafatos F.C."/>
            <person name="Collins F.H."/>
            <person name="Hoffman S.L."/>
        </authorList>
    </citation>
    <scope>NUCLEOTIDE SEQUENCE [LARGE SCALE GENOMIC DNA]</scope>
    <source>
        <strain evidence="2">PEST</strain>
    </source>
</reference>
<reference evidence="2" key="3">
    <citation type="journal article" date="2004" name="Trends Parasitol.">
        <title>The Anopheles gambiae genome: an update.</title>
        <authorList>
            <person name="Mongin E."/>
            <person name="Louis C."/>
            <person name="Holt R.A."/>
            <person name="Birney E."/>
            <person name="Collins F.H."/>
        </authorList>
    </citation>
    <scope>NUCLEOTIDE SEQUENCE</scope>
    <source>
        <strain evidence="2">PEST</strain>
    </source>
</reference>
<feature type="region of interest" description="Disordered" evidence="1">
    <location>
        <begin position="615"/>
        <end position="640"/>
    </location>
</feature>
<protein>
    <submittedName>
        <fullName evidence="2">AGAP012031-PA</fullName>
    </submittedName>
</protein>
<evidence type="ECO:0000313" key="2">
    <source>
        <dbReference type="EMBL" id="EAL38785.3"/>
    </source>
</evidence>
<feature type="non-terminal residue" evidence="2">
    <location>
        <position position="1"/>
    </location>
</feature>
<dbReference type="PhylomeDB" id="Q5TMV9"/>